<organism evidence="1 2">
    <name type="scientific">Panagrolaimus sp. ES5</name>
    <dbReference type="NCBI Taxonomy" id="591445"/>
    <lineage>
        <taxon>Eukaryota</taxon>
        <taxon>Metazoa</taxon>
        <taxon>Ecdysozoa</taxon>
        <taxon>Nematoda</taxon>
        <taxon>Chromadorea</taxon>
        <taxon>Rhabditida</taxon>
        <taxon>Tylenchina</taxon>
        <taxon>Panagrolaimomorpha</taxon>
        <taxon>Panagrolaimoidea</taxon>
        <taxon>Panagrolaimidae</taxon>
        <taxon>Panagrolaimus</taxon>
    </lineage>
</organism>
<reference evidence="2" key="1">
    <citation type="submission" date="2022-11" db="UniProtKB">
        <authorList>
            <consortium name="WormBaseParasite"/>
        </authorList>
    </citation>
    <scope>IDENTIFICATION</scope>
</reference>
<dbReference type="Proteomes" id="UP000887579">
    <property type="component" value="Unplaced"/>
</dbReference>
<dbReference type="WBParaSite" id="ES5_v2.g7754.t1">
    <property type="protein sequence ID" value="ES5_v2.g7754.t1"/>
    <property type="gene ID" value="ES5_v2.g7754"/>
</dbReference>
<name>A0AC34GSM2_9BILA</name>
<proteinExistence type="predicted"/>
<protein>
    <submittedName>
        <fullName evidence="2">Uncharacterized protein</fullName>
    </submittedName>
</protein>
<accession>A0AC34GSM2</accession>
<sequence length="313" mass="35766">MGSKVAFSLAILLCLFSSSYNLTFVIDDRDLKPGDKGKFAIYPLNETMAFISFYVEQDRALLTLFLCLIESVSSWYFGLIKDEMNSVPRNYYVVSMIVVSQSAGAFFSYLAMDGRYNFKTLLAGINVTLFVSNALYFTVSKLVKHEIVFKKNYKTIGFLVFNLAVLFFKVFIYKISPKKPTFGDCAKLLGLAFCPIVSLVIPLIVSKNSDAILRRVSDNWPKLTNVVLFISGYKKVEFKAECLSAHQNKGFNMEKLSFEMFNNKIEKIRLNDEVEIELRITLENEEATEKCEKFFNMIFQQTLPTVSSVDCFF</sequence>
<evidence type="ECO:0000313" key="2">
    <source>
        <dbReference type="WBParaSite" id="ES5_v2.g7754.t1"/>
    </source>
</evidence>
<evidence type="ECO:0000313" key="1">
    <source>
        <dbReference type="Proteomes" id="UP000887579"/>
    </source>
</evidence>